<protein>
    <submittedName>
        <fullName evidence="2">Putative AAA-ATPase</fullName>
    </submittedName>
</protein>
<proteinExistence type="predicted"/>
<reference evidence="2 3" key="1">
    <citation type="submission" date="2016-06" db="EMBL/GenBank/DDBJ databases">
        <title>Genome sequence of Clostridium acetireducens DSM 10703.</title>
        <authorList>
            <person name="Poehlein A."/>
            <person name="Fluechter S."/>
            <person name="Duerre P."/>
            <person name="Daniel R."/>
        </authorList>
    </citation>
    <scope>NUCLEOTIDE SEQUENCE [LARGE SCALE GENOMIC DNA]</scope>
    <source>
        <strain evidence="2 3">DSM 10703</strain>
    </source>
</reference>
<dbReference type="InterPro" id="IPR018631">
    <property type="entry name" value="AAA-ATPase-like_dom"/>
</dbReference>
<comment type="caution">
    <text evidence="2">The sequence shown here is derived from an EMBL/GenBank/DDBJ whole genome shotgun (WGS) entry which is preliminary data.</text>
</comment>
<gene>
    <name evidence="2" type="ORF">CLOACE_18410</name>
</gene>
<dbReference type="STRING" id="1121290.CLAOCE_18410"/>
<evidence type="ECO:0000313" key="3">
    <source>
        <dbReference type="Proteomes" id="UP000175744"/>
    </source>
</evidence>
<sequence length="73" mass="8724">MKKMPIVISNFKEIIENNYYHIDKTLLIKEILDDGSKVILLTRPRRFGKTINMSMLKYSLKNQKKINHIYLKV</sequence>
<dbReference type="Proteomes" id="UP000175744">
    <property type="component" value="Unassembled WGS sequence"/>
</dbReference>
<accession>A0A1E8EWZ9</accession>
<dbReference type="AlphaFoldDB" id="A0A1E8EWZ9"/>
<dbReference type="PANTHER" id="PTHR34825:SF1">
    <property type="entry name" value="AAA-ATPASE-LIKE DOMAIN-CONTAINING PROTEIN"/>
    <property type="match status" value="1"/>
</dbReference>
<keyword evidence="3" id="KW-1185">Reference proteome</keyword>
<dbReference type="PANTHER" id="PTHR34825">
    <property type="entry name" value="CONSERVED PROTEIN, WITH A WEAK D-GALACTARATE DEHYDRATASE/ALTRONATE HYDROLASE DOMAIN"/>
    <property type="match status" value="1"/>
</dbReference>
<feature type="domain" description="AAA-ATPase-like" evidence="1">
    <location>
        <begin position="5"/>
        <end position="64"/>
    </location>
</feature>
<name>A0A1E8EWZ9_9CLOT</name>
<organism evidence="2 3">
    <name type="scientific">Clostridium acetireducens DSM 10703</name>
    <dbReference type="NCBI Taxonomy" id="1121290"/>
    <lineage>
        <taxon>Bacteria</taxon>
        <taxon>Bacillati</taxon>
        <taxon>Bacillota</taxon>
        <taxon>Clostridia</taxon>
        <taxon>Eubacteriales</taxon>
        <taxon>Clostridiaceae</taxon>
        <taxon>Clostridium</taxon>
    </lineage>
</organism>
<dbReference type="PATRIC" id="fig|1121290.3.peg.1834"/>
<evidence type="ECO:0000313" key="2">
    <source>
        <dbReference type="EMBL" id="OFI05273.1"/>
    </source>
</evidence>
<dbReference type="EMBL" id="LZFO01000031">
    <property type="protein sequence ID" value="OFI05273.1"/>
    <property type="molecule type" value="Genomic_DNA"/>
</dbReference>
<evidence type="ECO:0000259" key="1">
    <source>
        <dbReference type="Pfam" id="PF09820"/>
    </source>
</evidence>
<dbReference type="Pfam" id="PF09820">
    <property type="entry name" value="AAA-ATPase_like"/>
    <property type="match status" value="1"/>
</dbReference>